<feature type="compositionally biased region" description="Gly residues" evidence="1">
    <location>
        <begin position="292"/>
        <end position="310"/>
    </location>
</feature>
<dbReference type="AlphaFoldDB" id="A0A7R5KK31"/>
<dbReference type="RefSeq" id="XP_039240900.1">
    <property type="nucleotide sequence ID" value="XM_039384966.1"/>
</dbReference>
<reference evidence="3" key="1">
    <citation type="submission" date="2025-08" db="UniProtKB">
        <authorList>
            <consortium name="RefSeq"/>
        </authorList>
    </citation>
    <scope>IDENTIFICATION</scope>
    <source>
        <tissue evidence="3">Muscle</tissue>
    </source>
</reference>
<feature type="region of interest" description="Disordered" evidence="1">
    <location>
        <begin position="258"/>
        <end position="310"/>
    </location>
</feature>
<feature type="compositionally biased region" description="Polar residues" evidence="1">
    <location>
        <begin position="1"/>
        <end position="10"/>
    </location>
</feature>
<feature type="compositionally biased region" description="Low complexity" evidence="1">
    <location>
        <begin position="114"/>
        <end position="125"/>
    </location>
</feature>
<protein>
    <submittedName>
        <fullName evidence="3">Translation initiation factor IF-2-like</fullName>
    </submittedName>
</protein>
<feature type="compositionally biased region" description="Low complexity" evidence="1">
    <location>
        <begin position="207"/>
        <end position="219"/>
    </location>
</feature>
<evidence type="ECO:0000313" key="3">
    <source>
        <dbReference type="RefSeq" id="XP_039240900.1"/>
    </source>
</evidence>
<organism evidence="2 3">
    <name type="scientific">Pipra filicauda</name>
    <name type="common">Wire-tailed manakin</name>
    <dbReference type="NCBI Taxonomy" id="649802"/>
    <lineage>
        <taxon>Eukaryota</taxon>
        <taxon>Metazoa</taxon>
        <taxon>Chordata</taxon>
        <taxon>Craniata</taxon>
        <taxon>Vertebrata</taxon>
        <taxon>Euteleostomi</taxon>
        <taxon>Archelosauria</taxon>
        <taxon>Archosauria</taxon>
        <taxon>Dinosauria</taxon>
        <taxon>Saurischia</taxon>
        <taxon>Theropoda</taxon>
        <taxon>Coelurosauria</taxon>
        <taxon>Aves</taxon>
        <taxon>Neognathae</taxon>
        <taxon>Neoaves</taxon>
        <taxon>Telluraves</taxon>
        <taxon>Australaves</taxon>
        <taxon>Passeriformes</taxon>
        <taxon>Pipridae</taxon>
        <taxon>Pipra</taxon>
    </lineage>
</organism>
<feature type="region of interest" description="Disordered" evidence="1">
    <location>
        <begin position="366"/>
        <end position="399"/>
    </location>
</feature>
<accession>A0A7R5KK31</accession>
<gene>
    <name evidence="3" type="primary">LOC113991267</name>
</gene>
<name>A0A7R5KK31_9PASS</name>
<keyword evidence="2" id="KW-1185">Reference proteome</keyword>
<proteinExistence type="predicted"/>
<dbReference type="GeneID" id="113991267"/>
<feature type="compositionally biased region" description="Gly residues" evidence="1">
    <location>
        <begin position="15"/>
        <end position="31"/>
    </location>
</feature>
<dbReference type="Proteomes" id="UP000504627">
    <property type="component" value="Unplaced"/>
</dbReference>
<evidence type="ECO:0000313" key="2">
    <source>
        <dbReference type="Proteomes" id="UP000504627"/>
    </source>
</evidence>
<feature type="region of interest" description="Disordered" evidence="1">
    <location>
        <begin position="195"/>
        <end position="219"/>
    </location>
</feature>
<feature type="compositionally biased region" description="Basic residues" evidence="1">
    <location>
        <begin position="195"/>
        <end position="206"/>
    </location>
</feature>
<sequence length="425" mass="45336">MPHSPPSRSGTAPCAGGGLPEGLCRGLGAGTPGVQPDQGAGQGTGSRERDPGRPRTRGKGPSDTALVPPPDHPSTSRHPAGSKPRQSGPEAASGPPIPARLSRRRPITARLFNPAAVPQALPAQPRRGPSERHRPPVPLRCCWDHGRAVPAPLLPEPRLRCRSPRQALLGPGRAGGTAPRSRPVWEFFREAGRGRERRRPFQRGRGRASSARSAAARSRPPLHLVPRVPLRRRSRRLCFGIRRSRACAAAVPAGAVERAGGRSADPSRPGVLPGKGEGGGERAEAEQPLGAGREGTAGFLGTGRAGTGRRGLAGPDAAGRWDWLGWHEGGGAVRAAGYKRRGRGALGAVRRRRWKRRWSCGSWSGIGAAAEPGPGLQRYPGADLGRGSRKLRQRQQKAENLELRQQSWWRHKDGRTVGRTRVGLD</sequence>
<feature type="region of interest" description="Disordered" evidence="1">
    <location>
        <begin position="1"/>
        <end position="134"/>
    </location>
</feature>
<dbReference type="InParanoid" id="A0A7R5KK31"/>
<evidence type="ECO:0000256" key="1">
    <source>
        <dbReference type="SAM" id="MobiDB-lite"/>
    </source>
</evidence>